<feature type="transmembrane region" description="Helical" evidence="1">
    <location>
        <begin position="89"/>
        <end position="111"/>
    </location>
</feature>
<sequence>MMSRTTDHPRSTHTIRIGSAAIGLAAVASAVMVMATTVDGWFRWDAWDFIQYRSVLSLAGLFGPHGGGLQWFTVVFYRTLVNTVGFDYWPWFVAPYAVGYPLLVIGMWRFVVRRGAGIWLATAAAVGLMFMASSSYLYDGAIGQLVSVGAGLVAVSYFDADVWTRGRQVGAATAVFLMLTTADVGVSLYVGLIVGTVLYRRSRAVVATLVPAGLFYGAWYFRTRASRKPLDVSDLLGTARGAFDLLRYHLPNSFGFSTGLGAAITIGAVAAVAYAFRDQRYRPIVTVWTVALGTYLGLLWVVRIAPGEATIETIRYGLWPTALLYVTILPSLPKLSHTVEVVLSIALVSTSLFANVPLALDERAATELQGAENRQAAEAAITLIRAGEPYHLRGRLDMSGGWATPEGLLGMQASGWNPPDTSDAAALRQARLGIRTRLLTSSAAARSDSCTFLDEGASTLLELSGRGRLILEPADRWSRFLAAWDDEWGSSERNYALATRSELQYVAVPKALLSIKATTGTITVCEPSDRTPGF</sequence>
<keyword evidence="1" id="KW-0812">Transmembrane</keyword>
<accession>A0A3B0SU55</accession>
<organism evidence="2">
    <name type="scientific">hydrothermal vent metagenome</name>
    <dbReference type="NCBI Taxonomy" id="652676"/>
    <lineage>
        <taxon>unclassified sequences</taxon>
        <taxon>metagenomes</taxon>
        <taxon>ecological metagenomes</taxon>
    </lineage>
</organism>
<feature type="transmembrane region" description="Helical" evidence="1">
    <location>
        <begin position="142"/>
        <end position="160"/>
    </location>
</feature>
<feature type="transmembrane region" description="Helical" evidence="1">
    <location>
        <begin position="281"/>
        <end position="302"/>
    </location>
</feature>
<feature type="transmembrane region" description="Helical" evidence="1">
    <location>
        <begin position="20"/>
        <end position="42"/>
    </location>
</feature>
<feature type="transmembrane region" description="Helical" evidence="1">
    <location>
        <begin position="118"/>
        <end position="136"/>
    </location>
</feature>
<protein>
    <submittedName>
        <fullName evidence="2">Uncharacterized protein</fullName>
    </submittedName>
</protein>
<feature type="transmembrane region" description="Helical" evidence="1">
    <location>
        <begin position="204"/>
        <end position="221"/>
    </location>
</feature>
<feature type="transmembrane region" description="Helical" evidence="1">
    <location>
        <begin position="254"/>
        <end position="275"/>
    </location>
</feature>
<name>A0A3B0SU55_9ZZZZ</name>
<proteinExistence type="predicted"/>
<keyword evidence="1" id="KW-0472">Membrane</keyword>
<dbReference type="AlphaFoldDB" id="A0A3B0SU55"/>
<keyword evidence="1" id="KW-1133">Transmembrane helix</keyword>
<evidence type="ECO:0000256" key="1">
    <source>
        <dbReference type="SAM" id="Phobius"/>
    </source>
</evidence>
<gene>
    <name evidence="2" type="ORF">MNBD_ACTINO02-2643</name>
</gene>
<evidence type="ECO:0000313" key="2">
    <source>
        <dbReference type="EMBL" id="VAW09048.1"/>
    </source>
</evidence>
<feature type="transmembrane region" description="Helical" evidence="1">
    <location>
        <begin position="172"/>
        <end position="198"/>
    </location>
</feature>
<reference evidence="2" key="1">
    <citation type="submission" date="2018-06" db="EMBL/GenBank/DDBJ databases">
        <authorList>
            <person name="Zhirakovskaya E."/>
        </authorList>
    </citation>
    <scope>NUCLEOTIDE SEQUENCE</scope>
</reference>
<dbReference type="EMBL" id="UOEK01000519">
    <property type="protein sequence ID" value="VAW09048.1"/>
    <property type="molecule type" value="Genomic_DNA"/>
</dbReference>
<feature type="transmembrane region" description="Helical" evidence="1">
    <location>
        <begin position="54"/>
        <end position="77"/>
    </location>
</feature>